<dbReference type="PANTHER" id="PTHR43611:SF3">
    <property type="entry name" value="FLAVIN MONONUCLEOTIDE HYDROLASE 1, CHLOROPLATIC"/>
    <property type="match status" value="1"/>
</dbReference>
<evidence type="ECO:0000313" key="1">
    <source>
        <dbReference type="EMBL" id="QDL90526.1"/>
    </source>
</evidence>
<dbReference type="AlphaFoldDB" id="A0A5B8FPS5"/>
<dbReference type="RefSeq" id="WP_138578753.1">
    <property type="nucleotide sequence ID" value="NZ_CP040818.1"/>
</dbReference>
<dbReference type="KEGG" id="ppru:FDP22_01185"/>
<reference evidence="1 2" key="1">
    <citation type="submission" date="2019-06" db="EMBL/GenBank/DDBJ databases">
        <title>Genome sequence of Rhodobacteraceae bacterium D4M1.</title>
        <authorList>
            <person name="Cao J."/>
        </authorList>
    </citation>
    <scope>NUCLEOTIDE SEQUENCE [LARGE SCALE GENOMIC DNA]</scope>
    <source>
        <strain evidence="1 2">D4M1</strain>
    </source>
</reference>
<dbReference type="PRINTS" id="PR00413">
    <property type="entry name" value="HADHALOGNASE"/>
</dbReference>
<gene>
    <name evidence="1" type="ORF">FDP22_01185</name>
</gene>
<dbReference type="EMBL" id="CP040818">
    <property type="protein sequence ID" value="QDL90526.1"/>
    <property type="molecule type" value="Genomic_DNA"/>
</dbReference>
<dbReference type="Proteomes" id="UP000305888">
    <property type="component" value="Chromosome"/>
</dbReference>
<evidence type="ECO:0000313" key="2">
    <source>
        <dbReference type="Proteomes" id="UP000305888"/>
    </source>
</evidence>
<dbReference type="SFLD" id="SFLDG01129">
    <property type="entry name" value="C1.5:_HAD__Beta-PGM__Phosphata"/>
    <property type="match status" value="1"/>
</dbReference>
<dbReference type="OrthoDB" id="9807742at2"/>
<dbReference type="Gene3D" id="1.10.150.240">
    <property type="entry name" value="Putative phosphatase, domain 2"/>
    <property type="match status" value="1"/>
</dbReference>
<protein>
    <submittedName>
        <fullName evidence="1">HAD family phosphatase</fullName>
    </submittedName>
</protein>
<dbReference type="Gene3D" id="3.40.50.1000">
    <property type="entry name" value="HAD superfamily/HAD-like"/>
    <property type="match status" value="1"/>
</dbReference>
<sequence>MHQPRAVVFDIGNVLVNWDPDRVYSQLLPDVAERRAFFARSGVDEMNLDVDRGAPFREHIYAHAERHGGADAELIRAWHDRWPEMFQPAIEGSVTLLRLLRRKGVPVHALSNFGAESFDLACTLYPVLLEFDIPVISGREHAIKPDPRIYEILEERTGLSGADIFFTDDRSDNIAAARKRGWQIHRFRNPDALALQLVELGIIAPHELN</sequence>
<dbReference type="InterPro" id="IPR006439">
    <property type="entry name" value="HAD-SF_hydro_IA"/>
</dbReference>
<dbReference type="InterPro" id="IPR036412">
    <property type="entry name" value="HAD-like_sf"/>
</dbReference>
<dbReference type="PANTHER" id="PTHR43611">
    <property type="entry name" value="ALPHA-D-GLUCOSE 1-PHOSPHATE PHOSPHATASE"/>
    <property type="match status" value="1"/>
</dbReference>
<dbReference type="InterPro" id="IPR023214">
    <property type="entry name" value="HAD_sf"/>
</dbReference>
<dbReference type="InterPro" id="IPR023198">
    <property type="entry name" value="PGP-like_dom2"/>
</dbReference>
<name>A0A5B8FPS5_9RHOB</name>
<organism evidence="1 2">
    <name type="scientific">Paroceanicella profunda</name>
    <dbReference type="NCBI Taxonomy" id="2579971"/>
    <lineage>
        <taxon>Bacteria</taxon>
        <taxon>Pseudomonadati</taxon>
        <taxon>Pseudomonadota</taxon>
        <taxon>Alphaproteobacteria</taxon>
        <taxon>Rhodobacterales</taxon>
        <taxon>Paracoccaceae</taxon>
        <taxon>Paroceanicella</taxon>
    </lineage>
</organism>
<keyword evidence="2" id="KW-1185">Reference proteome</keyword>
<proteinExistence type="predicted"/>
<dbReference type="SFLD" id="SFLDS00003">
    <property type="entry name" value="Haloacid_Dehalogenase"/>
    <property type="match status" value="1"/>
</dbReference>
<dbReference type="Pfam" id="PF00702">
    <property type="entry name" value="Hydrolase"/>
    <property type="match status" value="1"/>
</dbReference>
<dbReference type="CDD" id="cd02603">
    <property type="entry name" value="HAD_sEH-N_like"/>
    <property type="match status" value="1"/>
</dbReference>
<accession>A0A5B8FPS5</accession>
<dbReference type="SUPFAM" id="SSF56784">
    <property type="entry name" value="HAD-like"/>
    <property type="match status" value="1"/>
</dbReference>